<keyword evidence="10" id="KW-0175">Coiled coil</keyword>
<evidence type="ECO:0000256" key="2">
    <source>
        <dbReference type="ARBA" id="ARBA00009441"/>
    </source>
</evidence>
<keyword evidence="13" id="KW-1185">Reference proteome</keyword>
<evidence type="ECO:0000256" key="7">
    <source>
        <dbReference type="ARBA" id="ARBA00023204"/>
    </source>
</evidence>
<dbReference type="GO" id="GO:0043590">
    <property type="term" value="C:bacterial nucleoid"/>
    <property type="evidence" value="ECO:0007669"/>
    <property type="project" value="TreeGrafter"/>
</dbReference>
<dbReference type="InterPro" id="IPR027417">
    <property type="entry name" value="P-loop_NTPase"/>
</dbReference>
<dbReference type="AlphaFoldDB" id="A0A1N6HKJ0"/>
<dbReference type="Gene3D" id="3.40.50.300">
    <property type="entry name" value="P-loop containing nucleotide triphosphate hydrolases"/>
    <property type="match status" value="2"/>
</dbReference>
<dbReference type="SUPFAM" id="SSF52540">
    <property type="entry name" value="P-loop containing nucleoside triphosphate hydrolases"/>
    <property type="match status" value="2"/>
</dbReference>
<evidence type="ECO:0000256" key="8">
    <source>
        <dbReference type="ARBA" id="ARBA00033408"/>
    </source>
</evidence>
<reference evidence="13" key="1">
    <citation type="submission" date="2016-11" db="EMBL/GenBank/DDBJ databases">
        <authorList>
            <person name="Varghese N."/>
            <person name="Submissions S."/>
        </authorList>
    </citation>
    <scope>NUCLEOTIDE SEQUENCE [LARGE SCALE GENOMIC DNA]</scope>
    <source>
        <strain evidence="13">DSM 17456</strain>
    </source>
</reference>
<evidence type="ECO:0000313" key="12">
    <source>
        <dbReference type="EMBL" id="SIO20282.1"/>
    </source>
</evidence>
<dbReference type="GO" id="GO:0009432">
    <property type="term" value="P:SOS response"/>
    <property type="evidence" value="ECO:0007669"/>
    <property type="project" value="TreeGrafter"/>
</dbReference>
<dbReference type="Proteomes" id="UP000184694">
    <property type="component" value="Unassembled WGS sequence"/>
</dbReference>
<organism evidence="12 13">
    <name type="scientific">Halodesulfovibrio marinisediminis DSM 17456</name>
    <dbReference type="NCBI Taxonomy" id="1121457"/>
    <lineage>
        <taxon>Bacteria</taxon>
        <taxon>Pseudomonadati</taxon>
        <taxon>Thermodesulfobacteriota</taxon>
        <taxon>Desulfovibrionia</taxon>
        <taxon>Desulfovibrionales</taxon>
        <taxon>Desulfovibrionaceae</taxon>
        <taxon>Halodesulfovibrio</taxon>
    </lineage>
</organism>
<dbReference type="Pfam" id="PF02463">
    <property type="entry name" value="SMC_N"/>
    <property type="match status" value="1"/>
</dbReference>
<gene>
    <name evidence="12" type="ORF">SAMN02745161_2266</name>
</gene>
<evidence type="ECO:0000256" key="4">
    <source>
        <dbReference type="ARBA" id="ARBA00022741"/>
    </source>
</evidence>
<dbReference type="GO" id="GO:0006310">
    <property type="term" value="P:DNA recombination"/>
    <property type="evidence" value="ECO:0007669"/>
    <property type="project" value="InterPro"/>
</dbReference>
<proteinExistence type="inferred from homology"/>
<protein>
    <recommendedName>
        <fullName evidence="3 9">DNA repair protein RecN</fullName>
    </recommendedName>
    <alternativeName>
        <fullName evidence="8 9">Recombination protein N</fullName>
    </alternativeName>
</protein>
<dbReference type="RefSeq" id="WP_074217024.1">
    <property type="nucleotide sequence ID" value="NZ_FSRG01000005.1"/>
</dbReference>
<dbReference type="InterPro" id="IPR003395">
    <property type="entry name" value="RecF/RecN/SMC_N"/>
</dbReference>
<dbReference type="PANTHER" id="PTHR11059:SF0">
    <property type="entry name" value="DNA REPAIR PROTEIN RECN"/>
    <property type="match status" value="1"/>
</dbReference>
<comment type="function">
    <text evidence="1 9">May be involved in recombinational repair of damaged DNA.</text>
</comment>
<dbReference type="PIRSF" id="PIRSF003128">
    <property type="entry name" value="RecN"/>
    <property type="match status" value="1"/>
</dbReference>
<dbReference type="GO" id="GO:0005524">
    <property type="term" value="F:ATP binding"/>
    <property type="evidence" value="ECO:0007669"/>
    <property type="project" value="UniProtKB-KW"/>
</dbReference>
<evidence type="ECO:0000256" key="5">
    <source>
        <dbReference type="ARBA" id="ARBA00022763"/>
    </source>
</evidence>
<feature type="coiled-coil region" evidence="10">
    <location>
        <begin position="281"/>
        <end position="353"/>
    </location>
</feature>
<evidence type="ECO:0000259" key="11">
    <source>
        <dbReference type="Pfam" id="PF02463"/>
    </source>
</evidence>
<evidence type="ECO:0000313" key="13">
    <source>
        <dbReference type="Proteomes" id="UP000184694"/>
    </source>
</evidence>
<keyword evidence="4" id="KW-0547">Nucleotide-binding</keyword>
<keyword evidence="6" id="KW-0067">ATP-binding</keyword>
<accession>A0A1N6HKJ0</accession>
<evidence type="ECO:0000256" key="9">
    <source>
        <dbReference type="PIRNR" id="PIRNR003128"/>
    </source>
</evidence>
<feature type="coiled-coil region" evidence="10">
    <location>
        <begin position="151"/>
        <end position="178"/>
    </location>
</feature>
<evidence type="ECO:0000256" key="3">
    <source>
        <dbReference type="ARBA" id="ARBA00021315"/>
    </source>
</evidence>
<name>A0A1N6HKJ0_9BACT</name>
<evidence type="ECO:0000256" key="6">
    <source>
        <dbReference type="ARBA" id="ARBA00022840"/>
    </source>
</evidence>
<evidence type="ECO:0000256" key="10">
    <source>
        <dbReference type="SAM" id="Coils"/>
    </source>
</evidence>
<sequence length="533" mass="60701">MLELLRIRHLALIDDMELEFSGKMNVLTGETGAGKSFILKALNFLTGEKMRADLVRAGEEKAQVEALFLIDGEEYIIRRELVAATGRSRLYINDKLSSQETIRALKPKMLVHTSQHGQQQLLQPAFQEKLLNDFLQRPDLLEERNSVLKKLRDIAAQQVELRERARALEDKRDFLEFQQKEIAKVAPEAGEEEELEAKKQETREQGLVQEAVDHTLGLFYTDNGTLSELISRLENSLDAVCRYIPEYQPEVERIMEFRHTLGEVETRLRNQPINRPDEDSIEEIEARLYELAQLKRKLNRSLDEIVNMQEEIEQNLTFLDTCKLDLILLEKQEDEARATLQESLQQINQLRESKGDELCRAIETELKTLGFSEHVHVEFEFTSTEVYPECFEHKARLIWVPNPGQAPQPLDKIASGGELSRFLLAVVGLMNKDETPTLIFDEVDAGIGGITLNYVADALTMLAERQQMLLITHWPQLAARAEKHFLVRKDVSGSATFTSCNALSETGIREEYERMAGGGQQGEALARELLGTG</sequence>
<dbReference type="EMBL" id="FSRG01000005">
    <property type="protein sequence ID" value="SIO20282.1"/>
    <property type="molecule type" value="Genomic_DNA"/>
</dbReference>
<dbReference type="InterPro" id="IPR004604">
    <property type="entry name" value="DNA_recomb/repair_RecN"/>
</dbReference>
<feature type="domain" description="RecF/RecN/SMC N-terminal" evidence="11">
    <location>
        <begin position="13"/>
        <end position="489"/>
    </location>
</feature>
<evidence type="ECO:0000256" key="1">
    <source>
        <dbReference type="ARBA" id="ARBA00003618"/>
    </source>
</evidence>
<dbReference type="OrthoDB" id="9806954at2"/>
<dbReference type="PANTHER" id="PTHR11059">
    <property type="entry name" value="DNA REPAIR PROTEIN RECN"/>
    <property type="match status" value="1"/>
</dbReference>
<comment type="similarity">
    <text evidence="2 9">Belongs to the RecN family.</text>
</comment>
<keyword evidence="5 9" id="KW-0227">DNA damage</keyword>
<dbReference type="GO" id="GO:0006281">
    <property type="term" value="P:DNA repair"/>
    <property type="evidence" value="ECO:0007669"/>
    <property type="project" value="UniProtKB-KW"/>
</dbReference>
<dbReference type="STRING" id="1121457.SAMN02745161_2266"/>
<keyword evidence="7 9" id="KW-0234">DNA repair</keyword>